<accession>A0A507FIE0</accession>
<gene>
    <name evidence="9" type="ORF">CcCBS67573_g02721</name>
</gene>
<dbReference type="PROSITE" id="PS50896">
    <property type="entry name" value="LISH"/>
    <property type="match status" value="1"/>
</dbReference>
<dbReference type="GO" id="GO:0003714">
    <property type="term" value="F:transcription corepressor activity"/>
    <property type="evidence" value="ECO:0007669"/>
    <property type="project" value="InterPro"/>
</dbReference>
<dbReference type="OrthoDB" id="1367865at2759"/>
<dbReference type="InterPro" id="IPR045183">
    <property type="entry name" value="Ebi-like"/>
</dbReference>
<evidence type="ECO:0000256" key="1">
    <source>
        <dbReference type="ARBA" id="ARBA00004123"/>
    </source>
</evidence>
<dbReference type="GO" id="GO:0000118">
    <property type="term" value="C:histone deacetylase complex"/>
    <property type="evidence" value="ECO:0007669"/>
    <property type="project" value="TreeGrafter"/>
</dbReference>
<dbReference type="SUPFAM" id="SSF50978">
    <property type="entry name" value="WD40 repeat-like"/>
    <property type="match status" value="1"/>
</dbReference>
<feature type="region of interest" description="Disordered" evidence="8">
    <location>
        <begin position="107"/>
        <end position="181"/>
    </location>
</feature>
<evidence type="ECO:0000256" key="7">
    <source>
        <dbReference type="PROSITE-ProRule" id="PRU00221"/>
    </source>
</evidence>
<dbReference type="InterPro" id="IPR001680">
    <property type="entry name" value="WD40_rpt"/>
</dbReference>
<organism evidence="9 10">
    <name type="scientific">Chytriomyces confervae</name>
    <dbReference type="NCBI Taxonomy" id="246404"/>
    <lineage>
        <taxon>Eukaryota</taxon>
        <taxon>Fungi</taxon>
        <taxon>Fungi incertae sedis</taxon>
        <taxon>Chytridiomycota</taxon>
        <taxon>Chytridiomycota incertae sedis</taxon>
        <taxon>Chytridiomycetes</taxon>
        <taxon>Chytridiales</taxon>
        <taxon>Chytriomycetaceae</taxon>
        <taxon>Chytriomyces</taxon>
    </lineage>
</organism>
<evidence type="ECO:0000313" key="10">
    <source>
        <dbReference type="Proteomes" id="UP000320333"/>
    </source>
</evidence>
<feature type="repeat" description="WD" evidence="7">
    <location>
        <begin position="211"/>
        <end position="237"/>
    </location>
</feature>
<dbReference type="GO" id="GO:0006357">
    <property type="term" value="P:regulation of transcription by RNA polymerase II"/>
    <property type="evidence" value="ECO:0007669"/>
    <property type="project" value="TreeGrafter"/>
</dbReference>
<feature type="repeat" description="WD" evidence="7">
    <location>
        <begin position="298"/>
        <end position="339"/>
    </location>
</feature>
<dbReference type="PRINTS" id="PR00320">
    <property type="entry name" value="GPROTEINBRPT"/>
</dbReference>
<dbReference type="InterPro" id="IPR006594">
    <property type="entry name" value="LisH"/>
</dbReference>
<dbReference type="InterPro" id="IPR015943">
    <property type="entry name" value="WD40/YVTN_repeat-like_dom_sf"/>
</dbReference>
<evidence type="ECO:0000256" key="8">
    <source>
        <dbReference type="SAM" id="MobiDB-lite"/>
    </source>
</evidence>
<dbReference type="PANTHER" id="PTHR22846:SF2">
    <property type="entry name" value="F-BOX-LIKE_WD REPEAT-CONTAINING PROTEIN EBI"/>
    <property type="match status" value="1"/>
</dbReference>
<dbReference type="PANTHER" id="PTHR22846">
    <property type="entry name" value="WD40 REPEAT PROTEIN"/>
    <property type="match status" value="1"/>
</dbReference>
<dbReference type="AlphaFoldDB" id="A0A507FIE0"/>
<dbReference type="CDD" id="cd00200">
    <property type="entry name" value="WD40"/>
    <property type="match status" value="1"/>
</dbReference>
<keyword evidence="3" id="KW-0677">Repeat</keyword>
<dbReference type="PROSITE" id="PS50294">
    <property type="entry name" value="WD_REPEATS_REGION"/>
    <property type="match status" value="4"/>
</dbReference>
<evidence type="ECO:0000256" key="6">
    <source>
        <dbReference type="ARBA" id="ARBA00023242"/>
    </source>
</evidence>
<feature type="repeat" description="WD" evidence="7">
    <location>
        <begin position="489"/>
        <end position="530"/>
    </location>
</feature>
<feature type="compositionally biased region" description="Basic and acidic residues" evidence="8">
    <location>
        <begin position="107"/>
        <end position="126"/>
    </location>
</feature>
<feature type="repeat" description="WD" evidence="7">
    <location>
        <begin position="257"/>
        <end position="289"/>
    </location>
</feature>
<dbReference type="EMBL" id="QEAP01000061">
    <property type="protein sequence ID" value="TPX75982.1"/>
    <property type="molecule type" value="Genomic_DNA"/>
</dbReference>
<dbReference type="SMART" id="SM00667">
    <property type="entry name" value="LisH"/>
    <property type="match status" value="1"/>
</dbReference>
<name>A0A507FIE0_9FUNG</name>
<keyword evidence="5" id="KW-0804">Transcription</keyword>
<comment type="subcellular location">
    <subcellularLocation>
        <location evidence="1">Nucleus</location>
    </subcellularLocation>
</comment>
<dbReference type="Gene3D" id="1.20.960.30">
    <property type="match status" value="1"/>
</dbReference>
<evidence type="ECO:0000256" key="2">
    <source>
        <dbReference type="ARBA" id="ARBA00022574"/>
    </source>
</evidence>
<dbReference type="Gene3D" id="2.130.10.10">
    <property type="entry name" value="YVTN repeat-like/Quinoprotein amine dehydrogenase"/>
    <property type="match status" value="1"/>
</dbReference>
<dbReference type="STRING" id="246404.A0A507FIE0"/>
<dbReference type="InterPro" id="IPR036322">
    <property type="entry name" value="WD40_repeat_dom_sf"/>
</dbReference>
<evidence type="ECO:0008006" key="11">
    <source>
        <dbReference type="Google" id="ProtNLM"/>
    </source>
</evidence>
<feature type="compositionally biased region" description="Polar residues" evidence="8">
    <location>
        <begin position="127"/>
        <end position="138"/>
    </location>
</feature>
<dbReference type="SMART" id="SM00320">
    <property type="entry name" value="WD40"/>
    <property type="match status" value="8"/>
</dbReference>
<dbReference type="Proteomes" id="UP000320333">
    <property type="component" value="Unassembled WGS sequence"/>
</dbReference>
<dbReference type="Pfam" id="PF00400">
    <property type="entry name" value="WD40"/>
    <property type="match status" value="7"/>
</dbReference>
<evidence type="ECO:0000256" key="4">
    <source>
        <dbReference type="ARBA" id="ARBA00023015"/>
    </source>
</evidence>
<dbReference type="FunFam" id="2.130.10.10:FF:000218">
    <property type="entry name" value="WD40 repeat-containing protein HOS15"/>
    <property type="match status" value="1"/>
</dbReference>
<sequence length="570" mass="62456">MAITSDDVNYLVYRYLLESGFSHSTFAFSQEASVHTRDYIASLTNTGARHESQAIKPSRVPPGALIYYLQKGLQYEEVETHTMEDGVTMTKCSAPFSLTHPHECVINESSSHDDQSDAANADKSDTSKQNSKKLNATANVRKEDSLLSKRERKEAKRAEREKKARKESSSGVATAMEGITTAEEDESLLQTASDVTIYKPAIDPARPVGAVYCVGWNPRFMLLAAGSQDGRIRLWRVPPDSSEGIMTDCAVTLDHANADEENGVTCLDWHPQGLMIATGSVGGSVKIWQKSGDLKHTLPRHKGTVFSLRFNKKGDLLGTVSADATVIIWDSATGELRQQFECHESPVLDIDWKDDITFATCSSDKYVYVCRMGMLEPLRVFSGHGAEVNAIQWDATNQLLASCSDDGTIKVWAMETNAPLFNLTGHKQEVFCLRWAPNNPSASNATGSTTGVTATTTLGFPQNRMLASGSFDNAIRIWDATSGRCVQILERHTLQVSALCFSADGCFLASGGFDNVFNVWRTRDWALVKSFKGNGNVFEVAWGVKGDKVSVCFHDGVVAVVHLAGLRDKQ</sequence>
<dbReference type="InterPro" id="IPR020472">
    <property type="entry name" value="WD40_PAC1"/>
</dbReference>
<evidence type="ECO:0000256" key="3">
    <source>
        <dbReference type="ARBA" id="ARBA00022737"/>
    </source>
</evidence>
<comment type="caution">
    <text evidence="9">The sequence shown here is derived from an EMBL/GenBank/DDBJ whole genome shotgun (WGS) entry which is preliminary data.</text>
</comment>
<keyword evidence="4" id="KW-0805">Transcription regulation</keyword>
<feature type="repeat" description="WD" evidence="7">
    <location>
        <begin position="461"/>
        <end position="488"/>
    </location>
</feature>
<feature type="repeat" description="WD" evidence="7">
    <location>
        <begin position="381"/>
        <end position="422"/>
    </location>
</feature>
<reference evidence="9 10" key="1">
    <citation type="journal article" date="2019" name="Sci. Rep.">
        <title>Comparative genomics of chytrid fungi reveal insights into the obligate biotrophic and pathogenic lifestyle of Synchytrium endobioticum.</title>
        <authorList>
            <person name="van de Vossenberg B.T.L.H."/>
            <person name="Warris S."/>
            <person name="Nguyen H.D.T."/>
            <person name="van Gent-Pelzer M.P.E."/>
            <person name="Joly D.L."/>
            <person name="van de Geest H.C."/>
            <person name="Bonants P.J.M."/>
            <person name="Smith D.S."/>
            <person name="Levesque C.A."/>
            <person name="van der Lee T.A.J."/>
        </authorList>
    </citation>
    <scope>NUCLEOTIDE SEQUENCE [LARGE SCALE GENOMIC DNA]</scope>
    <source>
        <strain evidence="9 10">CBS 675.73</strain>
    </source>
</reference>
<proteinExistence type="predicted"/>
<keyword evidence="2 7" id="KW-0853">WD repeat</keyword>
<dbReference type="Pfam" id="PF08513">
    <property type="entry name" value="LisH"/>
    <property type="match status" value="1"/>
</dbReference>
<keyword evidence="10" id="KW-1185">Reference proteome</keyword>
<feature type="compositionally biased region" description="Basic and acidic residues" evidence="8">
    <location>
        <begin position="140"/>
        <end position="168"/>
    </location>
</feature>
<evidence type="ECO:0000256" key="5">
    <source>
        <dbReference type="ARBA" id="ARBA00023163"/>
    </source>
</evidence>
<dbReference type="InterPro" id="IPR019775">
    <property type="entry name" value="WD40_repeat_CS"/>
</dbReference>
<keyword evidence="6" id="KW-0539">Nucleus</keyword>
<dbReference type="PROSITE" id="PS00678">
    <property type="entry name" value="WD_REPEATS_1"/>
    <property type="match status" value="1"/>
</dbReference>
<evidence type="ECO:0000313" key="9">
    <source>
        <dbReference type="EMBL" id="TPX75982.1"/>
    </source>
</evidence>
<protein>
    <recommendedName>
        <fullName evidence="11">LisH domain-containing protein</fullName>
    </recommendedName>
</protein>
<dbReference type="PROSITE" id="PS50082">
    <property type="entry name" value="WD_REPEATS_2"/>
    <property type="match status" value="6"/>
</dbReference>